<evidence type="ECO:0008006" key="2">
    <source>
        <dbReference type="Google" id="ProtNLM"/>
    </source>
</evidence>
<reference evidence="1" key="1">
    <citation type="submission" date="2013-12" db="EMBL/GenBank/DDBJ databases">
        <title>The Genome Sequence of Aphanomyces astaci APO3.</title>
        <authorList>
            <consortium name="The Broad Institute Genomics Platform"/>
            <person name="Russ C."/>
            <person name="Tyler B."/>
            <person name="van West P."/>
            <person name="Dieguez-Uribeondo J."/>
            <person name="Young S.K."/>
            <person name="Zeng Q."/>
            <person name="Gargeya S."/>
            <person name="Fitzgerald M."/>
            <person name="Abouelleil A."/>
            <person name="Alvarado L."/>
            <person name="Chapman S.B."/>
            <person name="Gainer-Dewar J."/>
            <person name="Goldberg J."/>
            <person name="Griggs A."/>
            <person name="Gujja S."/>
            <person name="Hansen M."/>
            <person name="Howarth C."/>
            <person name="Imamovic A."/>
            <person name="Ireland A."/>
            <person name="Larimer J."/>
            <person name="McCowan C."/>
            <person name="Murphy C."/>
            <person name="Pearson M."/>
            <person name="Poon T.W."/>
            <person name="Priest M."/>
            <person name="Roberts A."/>
            <person name="Saif S."/>
            <person name="Shea T."/>
            <person name="Sykes S."/>
            <person name="Wortman J."/>
            <person name="Nusbaum C."/>
            <person name="Birren B."/>
        </authorList>
    </citation>
    <scope>NUCLEOTIDE SEQUENCE [LARGE SCALE GENOMIC DNA]</scope>
    <source>
        <strain evidence="1">APO3</strain>
    </source>
</reference>
<sequence length="477" mass="52486">MKKDTDALCRFLLSRKHLVMQFLPHPELNLHAELFPWTVEDVQSSLLDLKSPSQVTKCWQCSGAYVAAPPSSWSCSVGGDVQLWHALVHHVPTTAIAVVELSPRPQESSLVQQVALLQNQVLCSMPRDGRTLNIGQVIESSHVLRKPDDAVLYVAHGDGWVFDVDPSDGMVLLEEQVLARDAIPAHPPSLYYSLSATLQEMVQAKESTSTKGWLEFGSVGEGCTVDTPNIVTCESDGQWTTALGNKSIKQGSGIYTWRIQVIKCANVGQILLGLSTKPSCTALTALCIGTTVDSFGWMLTGDFYHCGQRSQHTSTLPLFSSKSIPLLDLIVNTTANTLVVCNADTGEPYGPAYALELAAGAEYFPAVSLFRRHDCVAWKSAILFPSEWSLTQQKQRYVVPAVVPTSMALSCAKEVLGVFREATHHDNNDAVRMRWLGPMVAQFEHVPVDKYARRTRLLDRFDRRHLAPSTVDGGNDR</sequence>
<dbReference type="STRING" id="112090.W4GSR9"/>
<dbReference type="GeneID" id="20807029"/>
<dbReference type="AlphaFoldDB" id="W4GSR9"/>
<gene>
    <name evidence="1" type="ORF">H257_05033</name>
</gene>
<dbReference type="SUPFAM" id="SSF49899">
    <property type="entry name" value="Concanavalin A-like lectins/glucanases"/>
    <property type="match status" value="1"/>
</dbReference>
<organism evidence="1">
    <name type="scientific">Aphanomyces astaci</name>
    <name type="common">Crayfish plague agent</name>
    <dbReference type="NCBI Taxonomy" id="112090"/>
    <lineage>
        <taxon>Eukaryota</taxon>
        <taxon>Sar</taxon>
        <taxon>Stramenopiles</taxon>
        <taxon>Oomycota</taxon>
        <taxon>Saprolegniomycetes</taxon>
        <taxon>Saprolegniales</taxon>
        <taxon>Verrucalvaceae</taxon>
        <taxon>Aphanomyces</taxon>
    </lineage>
</organism>
<dbReference type="EMBL" id="KI913122">
    <property type="protein sequence ID" value="ETV82381.1"/>
    <property type="molecule type" value="Genomic_DNA"/>
</dbReference>
<protein>
    <recommendedName>
        <fullName evidence="2">B30.2/SPRY domain-containing protein</fullName>
    </recommendedName>
</protein>
<accession>W4GSR9</accession>
<name>W4GSR9_APHAT</name>
<dbReference type="VEuPathDB" id="FungiDB:H257_05033"/>
<evidence type="ECO:0000313" key="1">
    <source>
        <dbReference type="EMBL" id="ETV82381.1"/>
    </source>
</evidence>
<dbReference type="InterPro" id="IPR013320">
    <property type="entry name" value="ConA-like_dom_sf"/>
</dbReference>
<proteinExistence type="predicted"/>
<dbReference type="Gene3D" id="2.60.120.920">
    <property type="match status" value="1"/>
</dbReference>
<dbReference type="RefSeq" id="XP_009828050.1">
    <property type="nucleotide sequence ID" value="XM_009829748.1"/>
</dbReference>
<dbReference type="InterPro" id="IPR043136">
    <property type="entry name" value="B30.2/SPRY_sf"/>
</dbReference>